<gene>
    <name evidence="4" type="ORF">HR057_04970</name>
</gene>
<feature type="region of interest" description="Disordered" evidence="1">
    <location>
        <begin position="143"/>
        <end position="201"/>
    </location>
</feature>
<keyword evidence="5" id="KW-1185">Reference proteome</keyword>
<evidence type="ECO:0000256" key="2">
    <source>
        <dbReference type="SAM" id="Phobius"/>
    </source>
</evidence>
<feature type="compositionally biased region" description="Acidic residues" evidence="1">
    <location>
        <begin position="172"/>
        <end position="193"/>
    </location>
</feature>
<dbReference type="Pfam" id="PF13464">
    <property type="entry name" value="RodZ_C"/>
    <property type="match status" value="1"/>
</dbReference>
<feature type="compositionally biased region" description="Low complexity" evidence="1">
    <location>
        <begin position="161"/>
        <end position="171"/>
    </location>
</feature>
<keyword evidence="2" id="KW-0812">Transmembrane</keyword>
<keyword evidence="2" id="KW-1133">Transmembrane helix</keyword>
<dbReference type="EMBL" id="JABTTE010000004">
    <property type="protein sequence ID" value="NSL51117.1"/>
    <property type="molecule type" value="Genomic_DNA"/>
</dbReference>
<dbReference type="PANTHER" id="PTHR34475:SF1">
    <property type="entry name" value="CYTOSKELETON PROTEIN RODZ"/>
    <property type="match status" value="1"/>
</dbReference>
<feature type="domain" description="HTH cro/C1-type" evidence="3">
    <location>
        <begin position="12"/>
        <end position="44"/>
    </location>
</feature>
<reference evidence="4" key="1">
    <citation type="submission" date="2020-06" db="EMBL/GenBank/DDBJ databases">
        <title>A novel thermopfilic bacterium from Erzurum, Turkey.</title>
        <authorList>
            <person name="Adiguzel A."/>
            <person name="Ay H."/>
            <person name="Baltaci M.O."/>
        </authorList>
    </citation>
    <scope>NUCLEOTIDE SEQUENCE</scope>
    <source>
        <strain evidence="4">P2</strain>
    </source>
</reference>
<feature type="transmembrane region" description="Helical" evidence="2">
    <location>
        <begin position="115"/>
        <end position="136"/>
    </location>
</feature>
<evidence type="ECO:0000256" key="1">
    <source>
        <dbReference type="SAM" id="MobiDB-lite"/>
    </source>
</evidence>
<sequence length="317" mass="35883">MVLSLTELGKRLVEARKQKNLTLDELQAMTKIQKRYLQAIEDGNLDILPGKFYARAFIKQYAEAVGLDPERLFDEYASEIPKTETEPTEVLNSLSRRQRKKSTVSSQTSNLLASILPKLLIALLVICVVVFLWLFFQDKQGSENAENVKTEEPPVESQQDENITIINPSEENIPEETDEEEAEETMDNEEEQSQNETVPEEPIQQLVQIEQKNGSSPLTVYELTGAEEFLVEITAAPNGRSYVGIENGLGKSFYAGEVKNGEKLSYDFTAEQEIMLNVGRTLDVSIKINGQDFAYPFTPNEKVHQKIKIKFIKESQQ</sequence>
<keyword evidence="2" id="KW-0472">Membrane</keyword>
<dbReference type="GO" id="GO:0003677">
    <property type="term" value="F:DNA binding"/>
    <property type="evidence" value="ECO:0007669"/>
    <property type="project" value="InterPro"/>
</dbReference>
<dbReference type="InterPro" id="IPR025194">
    <property type="entry name" value="RodZ-like_C"/>
</dbReference>
<dbReference type="InterPro" id="IPR001387">
    <property type="entry name" value="Cro/C1-type_HTH"/>
</dbReference>
<dbReference type="Pfam" id="PF13413">
    <property type="entry name" value="HTH_25"/>
    <property type="match status" value="1"/>
</dbReference>
<organism evidence="4 5">
    <name type="scientific">Calidifontibacillus erzurumensis</name>
    <dbReference type="NCBI Taxonomy" id="2741433"/>
    <lineage>
        <taxon>Bacteria</taxon>
        <taxon>Bacillati</taxon>
        <taxon>Bacillota</taxon>
        <taxon>Bacilli</taxon>
        <taxon>Bacillales</taxon>
        <taxon>Bacillaceae</taxon>
        <taxon>Calidifontibacillus/Schinkia group</taxon>
        <taxon>Calidifontibacillus</taxon>
    </lineage>
</organism>
<dbReference type="InterPro" id="IPR010982">
    <property type="entry name" value="Lambda_DNA-bd_dom_sf"/>
</dbReference>
<comment type="caution">
    <text evidence="4">The sequence shown here is derived from an EMBL/GenBank/DDBJ whole genome shotgun (WGS) entry which is preliminary data.</text>
</comment>
<evidence type="ECO:0000313" key="4">
    <source>
        <dbReference type="EMBL" id="NSL51117.1"/>
    </source>
</evidence>
<dbReference type="PROSITE" id="PS50943">
    <property type="entry name" value="HTH_CROC1"/>
    <property type="match status" value="1"/>
</dbReference>
<accession>A0A8J8GCY8</accession>
<dbReference type="Proteomes" id="UP000625804">
    <property type="component" value="Unassembled WGS sequence"/>
</dbReference>
<dbReference type="PANTHER" id="PTHR34475">
    <property type="match status" value="1"/>
</dbReference>
<dbReference type="Gene3D" id="1.10.260.40">
    <property type="entry name" value="lambda repressor-like DNA-binding domains"/>
    <property type="match status" value="1"/>
</dbReference>
<dbReference type="CDD" id="cd00093">
    <property type="entry name" value="HTH_XRE"/>
    <property type="match status" value="1"/>
</dbReference>
<name>A0A8J8GCY8_9BACI</name>
<dbReference type="InterPro" id="IPR050400">
    <property type="entry name" value="Bact_Cytoskel_RodZ"/>
</dbReference>
<dbReference type="AlphaFoldDB" id="A0A8J8GCY8"/>
<protein>
    <submittedName>
        <fullName evidence="4">Helix-turn-helix domain-containing protein</fullName>
    </submittedName>
</protein>
<evidence type="ECO:0000313" key="5">
    <source>
        <dbReference type="Proteomes" id="UP000625804"/>
    </source>
</evidence>
<proteinExistence type="predicted"/>
<dbReference type="SUPFAM" id="SSF47413">
    <property type="entry name" value="lambda repressor-like DNA-binding domains"/>
    <property type="match status" value="1"/>
</dbReference>
<evidence type="ECO:0000259" key="3">
    <source>
        <dbReference type="PROSITE" id="PS50943"/>
    </source>
</evidence>